<evidence type="ECO:0000259" key="2">
    <source>
        <dbReference type="Pfam" id="PF00857"/>
    </source>
</evidence>
<dbReference type="AlphaFoldDB" id="A0A1M5RC41"/>
<evidence type="ECO:0000256" key="1">
    <source>
        <dbReference type="ARBA" id="ARBA00022801"/>
    </source>
</evidence>
<dbReference type="InterPro" id="IPR016291">
    <property type="entry name" value="Isochorismatase"/>
</dbReference>
<name>A0A1M5RC41_9BRAD</name>
<dbReference type="EMBL" id="LT670817">
    <property type="protein sequence ID" value="SHH23373.1"/>
    <property type="molecule type" value="Genomic_DNA"/>
</dbReference>
<evidence type="ECO:0000313" key="4">
    <source>
        <dbReference type="Proteomes" id="UP000189796"/>
    </source>
</evidence>
<dbReference type="PRINTS" id="PR01398">
    <property type="entry name" value="ISCHRISMTASE"/>
</dbReference>
<dbReference type="OrthoDB" id="9807387at2"/>
<dbReference type="PANTHER" id="PTHR43540">
    <property type="entry name" value="PEROXYUREIDOACRYLATE/UREIDOACRYLATE AMIDOHYDROLASE-RELATED"/>
    <property type="match status" value="1"/>
</dbReference>
<sequence length="215" mass="23976">MHDVDVLGTLDRKIAPGNAALIVVDVQNDFCSDEGVFAKAGNDVSMVREMLPNLRRLINGARAVGVQVIFVQAIYDPVYLPPPWYERNARLNFEVPRCVSGTWGADFYGVAPREDETVVRKHRYSAFVNTELDLILRSRQIRTVITTGVATNICVESTSRDAFMRDYYVALVDDASAAYSREQHEAALLNISIGFGLVTKVDEILDTWAQYAGNQ</sequence>
<keyword evidence="1 3" id="KW-0378">Hydrolase</keyword>
<dbReference type="InterPro" id="IPR036380">
    <property type="entry name" value="Isochorismatase-like_sf"/>
</dbReference>
<dbReference type="PANTHER" id="PTHR43540:SF6">
    <property type="entry name" value="ISOCHORISMATASE-LIKE DOMAIN-CONTAINING PROTEIN"/>
    <property type="match status" value="1"/>
</dbReference>
<gene>
    <name evidence="3" type="ORF">SAMN05443248_4152</name>
</gene>
<dbReference type="Proteomes" id="UP000189796">
    <property type="component" value="Chromosome I"/>
</dbReference>
<dbReference type="CDD" id="cd00431">
    <property type="entry name" value="cysteine_hydrolases"/>
    <property type="match status" value="1"/>
</dbReference>
<reference evidence="3 4" key="1">
    <citation type="submission" date="2016-11" db="EMBL/GenBank/DDBJ databases">
        <authorList>
            <person name="Jaros S."/>
            <person name="Januszkiewicz K."/>
            <person name="Wedrychowicz H."/>
        </authorList>
    </citation>
    <scope>NUCLEOTIDE SEQUENCE [LARGE SCALE GENOMIC DNA]</scope>
    <source>
        <strain evidence="3 4">GAS138</strain>
    </source>
</reference>
<protein>
    <submittedName>
        <fullName evidence="3">Ureidoacrylate peracid hydrolase</fullName>
    </submittedName>
</protein>
<dbReference type="InterPro" id="IPR000868">
    <property type="entry name" value="Isochorismatase-like_dom"/>
</dbReference>
<evidence type="ECO:0000313" key="3">
    <source>
        <dbReference type="EMBL" id="SHH23373.1"/>
    </source>
</evidence>
<dbReference type="RefSeq" id="WP_079603002.1">
    <property type="nucleotide sequence ID" value="NZ_LT670817.1"/>
</dbReference>
<feature type="domain" description="Isochorismatase-like" evidence="2">
    <location>
        <begin position="19"/>
        <end position="202"/>
    </location>
</feature>
<organism evidence="3 4">
    <name type="scientific">Bradyrhizobium erythrophlei</name>
    <dbReference type="NCBI Taxonomy" id="1437360"/>
    <lineage>
        <taxon>Bacteria</taxon>
        <taxon>Pseudomonadati</taxon>
        <taxon>Pseudomonadota</taxon>
        <taxon>Alphaproteobacteria</taxon>
        <taxon>Hyphomicrobiales</taxon>
        <taxon>Nitrobacteraceae</taxon>
        <taxon>Bradyrhizobium</taxon>
    </lineage>
</organism>
<dbReference type="GO" id="GO:0008908">
    <property type="term" value="F:isochorismatase activity"/>
    <property type="evidence" value="ECO:0007669"/>
    <property type="project" value="InterPro"/>
</dbReference>
<accession>A0A1M5RC41</accession>
<dbReference type="SUPFAM" id="SSF52499">
    <property type="entry name" value="Isochorismatase-like hydrolases"/>
    <property type="match status" value="1"/>
</dbReference>
<dbReference type="InterPro" id="IPR050272">
    <property type="entry name" value="Isochorismatase-like_hydrls"/>
</dbReference>
<proteinExistence type="predicted"/>
<dbReference type="Gene3D" id="3.40.50.850">
    <property type="entry name" value="Isochorismatase-like"/>
    <property type="match status" value="1"/>
</dbReference>
<dbReference type="Pfam" id="PF00857">
    <property type="entry name" value="Isochorismatase"/>
    <property type="match status" value="1"/>
</dbReference>